<dbReference type="EMBL" id="SRSF01000019">
    <property type="protein sequence ID" value="THH34529.1"/>
    <property type="molecule type" value="Genomic_DNA"/>
</dbReference>
<dbReference type="FunFam" id="3.40.50.300:FF:000285">
    <property type="entry name" value="Sporulation initiation inhibitor Soj"/>
    <property type="match status" value="1"/>
</dbReference>
<reference evidence="2 3" key="1">
    <citation type="submission" date="2019-04" db="EMBL/GenBank/DDBJ databases">
        <title>Lewinella litorea sp. nov., isolated from a marine sand.</title>
        <authorList>
            <person name="Yoon J.-H."/>
        </authorList>
    </citation>
    <scope>NUCLEOTIDE SEQUENCE [LARGE SCALE GENOMIC DNA]</scope>
    <source>
        <strain evidence="2 3">HSMS-39</strain>
    </source>
</reference>
<sequence>MSITIAVANFKGGVGKTTSTINLGAALQEAGKKVLLVDLDAQYNLTQSLGLEGDSSQLYNALSQGTALEPVEVSEGLYLIPSSLELIKADIELSSRFKREEILSTLLRPLTSSYDYILLDCPPSLGVLTLSAFVAAHFLIVPIEAEFLALKGYTVLSEALSSIGLQIDRVFVTKYDGRKVLNRNVLQSIKENLGERAFSTVIRENVSIAEAPATGLPVTSYQPTSYGAADYRNLAAELLQFTTSETQAKQYSHE</sequence>
<proteinExistence type="predicted"/>
<accession>A0A4S4N605</accession>
<name>A0A4S4N605_9BACT</name>
<dbReference type="PANTHER" id="PTHR13696">
    <property type="entry name" value="P-LOOP CONTAINING NUCLEOSIDE TRIPHOSPHATE HYDROLASE"/>
    <property type="match status" value="1"/>
</dbReference>
<dbReference type="InterPro" id="IPR027417">
    <property type="entry name" value="P-loop_NTPase"/>
</dbReference>
<dbReference type="Gene3D" id="3.40.50.300">
    <property type="entry name" value="P-loop containing nucleotide triphosphate hydrolases"/>
    <property type="match status" value="1"/>
</dbReference>
<evidence type="ECO:0000313" key="2">
    <source>
        <dbReference type="EMBL" id="THH34529.1"/>
    </source>
</evidence>
<comment type="caution">
    <text evidence="2">The sequence shown here is derived from an EMBL/GenBank/DDBJ whole genome shotgun (WGS) entry which is preliminary data.</text>
</comment>
<dbReference type="AlphaFoldDB" id="A0A4S4N605"/>
<evidence type="ECO:0000313" key="3">
    <source>
        <dbReference type="Proteomes" id="UP000308528"/>
    </source>
</evidence>
<dbReference type="InterPro" id="IPR025669">
    <property type="entry name" value="AAA_dom"/>
</dbReference>
<gene>
    <name evidence="2" type="ORF">E4021_17675</name>
</gene>
<dbReference type="PIRSF" id="PIRSF009320">
    <property type="entry name" value="Nuc_binding_HP_1000"/>
    <property type="match status" value="1"/>
</dbReference>
<dbReference type="Pfam" id="PF13614">
    <property type="entry name" value="AAA_31"/>
    <property type="match status" value="1"/>
</dbReference>
<organism evidence="2 3">
    <name type="scientific">Neolewinella litorea</name>
    <dbReference type="NCBI Taxonomy" id="2562452"/>
    <lineage>
        <taxon>Bacteria</taxon>
        <taxon>Pseudomonadati</taxon>
        <taxon>Bacteroidota</taxon>
        <taxon>Saprospiria</taxon>
        <taxon>Saprospirales</taxon>
        <taxon>Lewinellaceae</taxon>
        <taxon>Neolewinella</taxon>
    </lineage>
</organism>
<dbReference type="InterPro" id="IPR050678">
    <property type="entry name" value="DNA_Partitioning_ATPase"/>
</dbReference>
<feature type="domain" description="AAA" evidence="1">
    <location>
        <begin position="4"/>
        <end position="164"/>
    </location>
</feature>
<keyword evidence="3" id="KW-1185">Reference proteome</keyword>
<dbReference type="Proteomes" id="UP000308528">
    <property type="component" value="Unassembled WGS sequence"/>
</dbReference>
<dbReference type="SUPFAM" id="SSF52540">
    <property type="entry name" value="P-loop containing nucleoside triphosphate hydrolases"/>
    <property type="match status" value="1"/>
</dbReference>
<dbReference type="RefSeq" id="WP_136460796.1">
    <property type="nucleotide sequence ID" value="NZ_SRSF01000019.1"/>
</dbReference>
<dbReference type="OrthoDB" id="9815116at2"/>
<dbReference type="PANTHER" id="PTHR13696:SF99">
    <property type="entry name" value="COBYRINIC ACID AC-DIAMIDE SYNTHASE"/>
    <property type="match status" value="1"/>
</dbReference>
<dbReference type="CDD" id="cd02042">
    <property type="entry name" value="ParAB_family"/>
    <property type="match status" value="1"/>
</dbReference>
<evidence type="ECO:0000259" key="1">
    <source>
        <dbReference type="Pfam" id="PF13614"/>
    </source>
</evidence>
<protein>
    <submittedName>
        <fullName evidence="2">ParA family protein</fullName>
    </submittedName>
</protein>